<organism evidence="1">
    <name type="scientific">Magallana gigas</name>
    <name type="common">Pacific oyster</name>
    <name type="synonym">Crassostrea gigas</name>
    <dbReference type="NCBI Taxonomy" id="29159"/>
    <lineage>
        <taxon>Eukaryota</taxon>
        <taxon>Metazoa</taxon>
        <taxon>Spiralia</taxon>
        <taxon>Lophotrochozoa</taxon>
        <taxon>Mollusca</taxon>
        <taxon>Bivalvia</taxon>
        <taxon>Autobranchia</taxon>
        <taxon>Pteriomorphia</taxon>
        <taxon>Ostreida</taxon>
        <taxon>Ostreoidea</taxon>
        <taxon>Ostreidae</taxon>
        <taxon>Magallana</taxon>
    </lineage>
</organism>
<dbReference type="HOGENOM" id="CLU_1779231_0_0_1"/>
<reference evidence="1" key="1">
    <citation type="journal article" date="2012" name="Nature">
        <title>The oyster genome reveals stress adaptation and complexity of shell formation.</title>
        <authorList>
            <person name="Zhang G."/>
            <person name="Fang X."/>
            <person name="Guo X."/>
            <person name="Li L."/>
            <person name="Luo R."/>
            <person name="Xu F."/>
            <person name="Yang P."/>
            <person name="Zhang L."/>
            <person name="Wang X."/>
            <person name="Qi H."/>
            <person name="Xiong Z."/>
            <person name="Que H."/>
            <person name="Xie Y."/>
            <person name="Holland P.W."/>
            <person name="Paps J."/>
            <person name="Zhu Y."/>
            <person name="Wu F."/>
            <person name="Chen Y."/>
            <person name="Wang J."/>
            <person name="Peng C."/>
            <person name="Meng J."/>
            <person name="Yang L."/>
            <person name="Liu J."/>
            <person name="Wen B."/>
            <person name="Zhang N."/>
            <person name="Huang Z."/>
            <person name="Zhu Q."/>
            <person name="Feng Y."/>
            <person name="Mount A."/>
            <person name="Hedgecock D."/>
            <person name="Xu Z."/>
            <person name="Liu Y."/>
            <person name="Domazet-Loso T."/>
            <person name="Du Y."/>
            <person name="Sun X."/>
            <person name="Zhang S."/>
            <person name="Liu B."/>
            <person name="Cheng P."/>
            <person name="Jiang X."/>
            <person name="Li J."/>
            <person name="Fan D."/>
            <person name="Wang W."/>
            <person name="Fu W."/>
            <person name="Wang T."/>
            <person name="Wang B."/>
            <person name="Zhang J."/>
            <person name="Peng Z."/>
            <person name="Li Y."/>
            <person name="Li N."/>
            <person name="Wang J."/>
            <person name="Chen M."/>
            <person name="He Y."/>
            <person name="Tan F."/>
            <person name="Song X."/>
            <person name="Zheng Q."/>
            <person name="Huang R."/>
            <person name="Yang H."/>
            <person name="Du X."/>
            <person name="Chen L."/>
            <person name="Yang M."/>
            <person name="Gaffney P.M."/>
            <person name="Wang S."/>
            <person name="Luo L."/>
            <person name="She Z."/>
            <person name="Ming Y."/>
            <person name="Huang W."/>
            <person name="Zhang S."/>
            <person name="Huang B."/>
            <person name="Zhang Y."/>
            <person name="Qu T."/>
            <person name="Ni P."/>
            <person name="Miao G."/>
            <person name="Wang J."/>
            <person name="Wang Q."/>
            <person name="Steinberg C.E."/>
            <person name="Wang H."/>
            <person name="Li N."/>
            <person name="Qian L."/>
            <person name="Zhang G."/>
            <person name="Li Y."/>
            <person name="Yang H."/>
            <person name="Liu X."/>
            <person name="Wang J."/>
            <person name="Yin Y."/>
            <person name="Wang J."/>
        </authorList>
    </citation>
    <scope>NUCLEOTIDE SEQUENCE [LARGE SCALE GENOMIC DNA]</scope>
    <source>
        <strain evidence="1">05x7-T-G4-1.051#20</strain>
    </source>
</reference>
<protein>
    <submittedName>
        <fullName evidence="1">Uncharacterized protein</fullName>
    </submittedName>
</protein>
<proteinExistence type="predicted"/>
<dbReference type="EMBL" id="JH817704">
    <property type="protein sequence ID" value="EKC38744.1"/>
    <property type="molecule type" value="Genomic_DNA"/>
</dbReference>
<dbReference type="AlphaFoldDB" id="K1R5D1"/>
<evidence type="ECO:0000313" key="1">
    <source>
        <dbReference type="EMBL" id="EKC38744.1"/>
    </source>
</evidence>
<gene>
    <name evidence="1" type="ORF">CGI_10020416</name>
</gene>
<sequence length="146" mass="16844">MMAEYSPRLNVPPLPNTKFQLQRKNIKLRLELDTVRRQYRKNVYDKVIENFKRQCDEAKYDITPSYGKLKELIKSSTSDEVLEGCRVPEHKHSVQNKRIYCSSTDNIYDAVAARYGQCTGALGLRQTCAELAGYVAIPKWIKGKEI</sequence>
<dbReference type="InParanoid" id="K1R5D1"/>
<accession>K1R5D1</accession>
<name>K1R5D1_MAGGI</name>